<name>A0A9P4Y8Y9_CRYP1</name>
<accession>A0A9P4Y8Y9</accession>
<organism evidence="1 2">
    <name type="scientific">Cryphonectria parasitica (strain ATCC 38755 / EP155)</name>
    <dbReference type="NCBI Taxonomy" id="660469"/>
    <lineage>
        <taxon>Eukaryota</taxon>
        <taxon>Fungi</taxon>
        <taxon>Dikarya</taxon>
        <taxon>Ascomycota</taxon>
        <taxon>Pezizomycotina</taxon>
        <taxon>Sordariomycetes</taxon>
        <taxon>Sordariomycetidae</taxon>
        <taxon>Diaporthales</taxon>
        <taxon>Cryphonectriaceae</taxon>
        <taxon>Cryphonectria-Endothia species complex</taxon>
        <taxon>Cryphonectria</taxon>
    </lineage>
</organism>
<keyword evidence="2" id="KW-1185">Reference proteome</keyword>
<dbReference type="GeneID" id="63842992"/>
<dbReference type="Proteomes" id="UP000803844">
    <property type="component" value="Unassembled WGS sequence"/>
</dbReference>
<comment type="caution">
    <text evidence="1">The sequence shown here is derived from an EMBL/GenBank/DDBJ whole genome shotgun (WGS) entry which is preliminary data.</text>
</comment>
<dbReference type="OrthoDB" id="674604at2759"/>
<dbReference type="EMBL" id="MU032345">
    <property type="protein sequence ID" value="KAF3768240.1"/>
    <property type="molecule type" value="Genomic_DNA"/>
</dbReference>
<dbReference type="RefSeq" id="XP_040779201.1">
    <property type="nucleotide sequence ID" value="XM_040925863.1"/>
</dbReference>
<sequence>MATRRCSSPSTFFVVPITRTSGFSASFYRSLFLNIDASLAAKHYSYPALVVAILLSLCGDRASTPHLRGLEHNRLMNVLHTSPRTLPPDDVPPYAILSHTWGPDEVVFADLAYPKDDWKRKTGFGKIRSCAEQAKQHGLWYF</sequence>
<evidence type="ECO:0000313" key="2">
    <source>
        <dbReference type="Proteomes" id="UP000803844"/>
    </source>
</evidence>
<dbReference type="PANTHER" id="PTHR10622">
    <property type="entry name" value="HET DOMAIN-CONTAINING PROTEIN"/>
    <property type="match status" value="1"/>
</dbReference>
<dbReference type="PANTHER" id="PTHR10622:SF10">
    <property type="entry name" value="HET DOMAIN-CONTAINING PROTEIN"/>
    <property type="match status" value="1"/>
</dbReference>
<reference evidence="1" key="1">
    <citation type="journal article" date="2020" name="Phytopathology">
        <title>Genome sequence of the chestnut blight fungus Cryphonectria parasitica EP155: A fundamental resource for an archetypical invasive plant pathogen.</title>
        <authorList>
            <person name="Crouch J.A."/>
            <person name="Dawe A."/>
            <person name="Aerts A."/>
            <person name="Barry K."/>
            <person name="Churchill A.C.L."/>
            <person name="Grimwood J."/>
            <person name="Hillman B."/>
            <person name="Milgroom M.G."/>
            <person name="Pangilinan J."/>
            <person name="Smith M."/>
            <person name="Salamov A."/>
            <person name="Schmutz J."/>
            <person name="Yadav J."/>
            <person name="Grigoriev I.V."/>
            <person name="Nuss D."/>
        </authorList>
    </citation>
    <scope>NUCLEOTIDE SEQUENCE</scope>
    <source>
        <strain evidence="1">EP155</strain>
    </source>
</reference>
<evidence type="ECO:0000313" key="1">
    <source>
        <dbReference type="EMBL" id="KAF3768240.1"/>
    </source>
</evidence>
<protein>
    <submittedName>
        <fullName evidence="1">Uncharacterized protein</fullName>
    </submittedName>
</protein>
<proteinExistence type="predicted"/>
<dbReference type="AlphaFoldDB" id="A0A9P4Y8Y9"/>
<gene>
    <name evidence="1" type="ORF">M406DRAFT_75495</name>
</gene>